<dbReference type="InterPro" id="IPR050237">
    <property type="entry name" value="ATP-dep_AMP-bd_enzyme"/>
</dbReference>
<dbReference type="PANTHER" id="PTHR43767:SF7">
    <property type="entry name" value="MEDIUM_LONG-CHAIN-FATTY-ACID--COA LIGASE FADD8"/>
    <property type="match status" value="1"/>
</dbReference>
<dbReference type="Proteomes" id="UP000642910">
    <property type="component" value="Unassembled WGS sequence"/>
</dbReference>
<dbReference type="PROSITE" id="PS00455">
    <property type="entry name" value="AMP_BINDING"/>
    <property type="match status" value="1"/>
</dbReference>
<dbReference type="Gene3D" id="3.40.50.12780">
    <property type="entry name" value="N-terminal domain of ligase-like"/>
    <property type="match status" value="1"/>
</dbReference>
<evidence type="ECO:0000259" key="1">
    <source>
        <dbReference type="Pfam" id="PF00501"/>
    </source>
</evidence>
<dbReference type="RefSeq" id="WP_195867231.1">
    <property type="nucleotide sequence ID" value="NZ_JADPKZ010000032.1"/>
</dbReference>
<evidence type="ECO:0000259" key="2">
    <source>
        <dbReference type="Pfam" id="PF13193"/>
    </source>
</evidence>
<sequence>MERIFTYPAIIKAQAERMGDAPYLVWKLDGEEPATLSYRAYADACAAVASWLQDEGIRPGHRVALALENSPEMVVAYGAVTSMGAIAVPINPTLSLPEMAFILQDVEASAFIGAPDRAEALAAHGDVASVERWLAPDVLWHRVASSGEGAPHAAEVRPDSTAMILYTSGTTGRPKGVMLSHEGVLRTAQTVCDYLESTDGERILNLLPMTHCFSICVEILHALLSGGTLFIRSGTFAPRAVLGEIERHRVTFICGVPSIFMLLNEALKRHPADVSSLRVGLVGGAPVPVETIREFEAQTGIVIVEGYGQTELSPLATLQPPHPDKRRLSSCGLPIPGTEVRIVDAEGRDVPVGEPGELLVRGFNVMQGYWRQPERTAETIEEDGWLHTGDVFRQDADGYLYAVDRLKDVIIYGGFNIYPKEVETVLYRHASVLEAYVVGAPDALKGEIPVAFVRIDESADPAAVQAELEALCREELAPYKRPRRYHFVDAFPKTSTGKVLRRELRQMAAAR</sequence>
<dbReference type="SUPFAM" id="SSF56801">
    <property type="entry name" value="Acetyl-CoA synthetase-like"/>
    <property type="match status" value="1"/>
</dbReference>
<dbReference type="Pfam" id="PF00501">
    <property type="entry name" value="AMP-binding"/>
    <property type="match status" value="1"/>
</dbReference>
<dbReference type="InterPro" id="IPR000873">
    <property type="entry name" value="AMP-dep_synth/lig_dom"/>
</dbReference>
<dbReference type="PANTHER" id="PTHR43767">
    <property type="entry name" value="LONG-CHAIN-FATTY-ACID--COA LIGASE"/>
    <property type="match status" value="1"/>
</dbReference>
<keyword evidence="4" id="KW-1185">Reference proteome</keyword>
<evidence type="ECO:0000313" key="3">
    <source>
        <dbReference type="EMBL" id="MBF8377114.1"/>
    </source>
</evidence>
<comment type="caution">
    <text evidence="3">The sequence shown here is derived from an EMBL/GenBank/DDBJ whole genome shotgun (WGS) entry which is preliminary data.</text>
</comment>
<gene>
    <name evidence="3" type="ORF">IW967_04405</name>
</gene>
<dbReference type="EMBL" id="JADPKZ010000032">
    <property type="protein sequence ID" value="MBF8377114.1"/>
    <property type="molecule type" value="Genomic_DNA"/>
</dbReference>
<dbReference type="InterPro" id="IPR045851">
    <property type="entry name" value="AMP-bd_C_sf"/>
</dbReference>
<dbReference type="InterPro" id="IPR025110">
    <property type="entry name" value="AMP-bd_C"/>
</dbReference>
<dbReference type="Gene3D" id="3.30.300.30">
    <property type="match status" value="1"/>
</dbReference>
<dbReference type="InterPro" id="IPR020845">
    <property type="entry name" value="AMP-binding_CS"/>
</dbReference>
<organism evidence="3 4">
    <name type="scientific">Alicyclobacillus mali</name>
    <name type="common">ex Roth et al. 2021</name>
    <dbReference type="NCBI Taxonomy" id="1123961"/>
    <lineage>
        <taxon>Bacteria</taxon>
        <taxon>Bacillati</taxon>
        <taxon>Bacillota</taxon>
        <taxon>Bacilli</taxon>
        <taxon>Bacillales</taxon>
        <taxon>Alicyclobacillaceae</taxon>
        <taxon>Alicyclobacillus</taxon>
    </lineage>
</organism>
<dbReference type="Pfam" id="PF13193">
    <property type="entry name" value="AMP-binding_C"/>
    <property type="match status" value="1"/>
</dbReference>
<evidence type="ECO:0000313" key="4">
    <source>
        <dbReference type="Proteomes" id="UP000642910"/>
    </source>
</evidence>
<name>A0ABS0F1F7_9BACL</name>
<feature type="domain" description="AMP-dependent synthetase/ligase" evidence="1">
    <location>
        <begin position="12"/>
        <end position="370"/>
    </location>
</feature>
<dbReference type="InterPro" id="IPR042099">
    <property type="entry name" value="ANL_N_sf"/>
</dbReference>
<reference evidence="3 4" key="1">
    <citation type="submission" date="2020-11" db="EMBL/GenBank/DDBJ databases">
        <title>Genomic insight of Alicyclobacillus mali FL 18 reveals a new arsenic-resistant strain, with potential in environmental biotechnology.</title>
        <authorList>
            <person name="Fiorentino G."/>
            <person name="Gallo G."/>
            <person name="Aulitto M."/>
        </authorList>
    </citation>
    <scope>NUCLEOTIDE SEQUENCE [LARGE SCALE GENOMIC DNA]</scope>
    <source>
        <strain evidence="3 4">FL 18</strain>
    </source>
</reference>
<protein>
    <submittedName>
        <fullName evidence="3">AMP-binding protein</fullName>
    </submittedName>
</protein>
<proteinExistence type="predicted"/>
<feature type="domain" description="AMP-binding enzyme C-terminal" evidence="2">
    <location>
        <begin position="421"/>
        <end position="498"/>
    </location>
</feature>
<accession>A0ABS0F1F7</accession>